<evidence type="ECO:0000313" key="2">
    <source>
        <dbReference type="EMBL" id="MBK3493902.1"/>
    </source>
</evidence>
<dbReference type="EMBL" id="JAEOAH010000003">
    <property type="protein sequence ID" value="MBK3493902.1"/>
    <property type="molecule type" value="Genomic_DNA"/>
</dbReference>
<dbReference type="InterPro" id="IPR036291">
    <property type="entry name" value="NAD(P)-bd_dom_sf"/>
</dbReference>
<dbReference type="Pfam" id="PF13460">
    <property type="entry name" value="NAD_binding_10"/>
    <property type="match status" value="1"/>
</dbReference>
<evidence type="ECO:0000313" key="3">
    <source>
        <dbReference type="Proteomes" id="UP000618943"/>
    </source>
</evidence>
<dbReference type="Gene3D" id="3.40.50.720">
    <property type="entry name" value="NAD(P)-binding Rossmann-like Domain"/>
    <property type="match status" value="1"/>
</dbReference>
<gene>
    <name evidence="2" type="ORF">JFL43_03320</name>
</gene>
<evidence type="ECO:0000259" key="1">
    <source>
        <dbReference type="Pfam" id="PF13460"/>
    </source>
</evidence>
<protein>
    <submittedName>
        <fullName evidence="2">NAD(P)H-binding protein</fullName>
    </submittedName>
</protein>
<dbReference type="PANTHER" id="PTHR43355:SF2">
    <property type="entry name" value="FLAVIN REDUCTASE (NADPH)"/>
    <property type="match status" value="1"/>
</dbReference>
<dbReference type="InterPro" id="IPR016040">
    <property type="entry name" value="NAD(P)-bd_dom"/>
</dbReference>
<accession>A0ABS1H421</accession>
<proteinExistence type="predicted"/>
<name>A0ABS1H421_9BACL</name>
<comment type="caution">
    <text evidence="2">The sequence shown here is derived from an EMBL/GenBank/DDBJ whole genome shotgun (WGS) entry which is preliminary data.</text>
</comment>
<dbReference type="RefSeq" id="WP_200747910.1">
    <property type="nucleotide sequence ID" value="NZ_JAEOAH010000003.1"/>
</dbReference>
<keyword evidence="3" id="KW-1185">Reference proteome</keyword>
<dbReference type="InterPro" id="IPR051606">
    <property type="entry name" value="Polyketide_Oxido-like"/>
</dbReference>
<organism evidence="2 3">
    <name type="scientific">Viridibacillus soli</name>
    <dbReference type="NCBI Taxonomy" id="2798301"/>
    <lineage>
        <taxon>Bacteria</taxon>
        <taxon>Bacillati</taxon>
        <taxon>Bacillota</taxon>
        <taxon>Bacilli</taxon>
        <taxon>Bacillales</taxon>
        <taxon>Caryophanaceae</taxon>
        <taxon>Viridibacillus</taxon>
    </lineage>
</organism>
<sequence>MDHAYKIAIIGGTGKVGRYIASKALQNGYQVRMLVRNLEKITDKDERIEIIEGTVENIDNIKLLLNGCHIVINTFGQPPKDEPIYSSLTKNIFEVMKEFEISRYIGVTGGSLNIKGDRKTVFNKIGAKLFEIFFSKMLKDKKEELTILQENRGIEWTLIRLPFVVEGSEMGNIKESLYDMPGTKITNKDIASFIISQIENKQYIHQTPFIAM</sequence>
<reference evidence="2 3" key="1">
    <citation type="submission" date="2020-12" db="EMBL/GenBank/DDBJ databases">
        <title>YIM B01967 draft genome.</title>
        <authorList>
            <person name="Yan X."/>
        </authorList>
    </citation>
    <scope>NUCLEOTIDE SEQUENCE [LARGE SCALE GENOMIC DNA]</scope>
    <source>
        <strain evidence="2 3">YIM B01967</strain>
    </source>
</reference>
<dbReference type="Proteomes" id="UP000618943">
    <property type="component" value="Unassembled WGS sequence"/>
</dbReference>
<dbReference type="SUPFAM" id="SSF51735">
    <property type="entry name" value="NAD(P)-binding Rossmann-fold domains"/>
    <property type="match status" value="1"/>
</dbReference>
<dbReference type="PANTHER" id="PTHR43355">
    <property type="entry name" value="FLAVIN REDUCTASE (NADPH)"/>
    <property type="match status" value="1"/>
</dbReference>
<feature type="domain" description="NAD(P)-binding" evidence="1">
    <location>
        <begin position="11"/>
        <end position="200"/>
    </location>
</feature>